<dbReference type="KEGG" id="apel:CA267_002220"/>
<keyword evidence="2" id="KW-1185">Reference proteome</keyword>
<accession>A0A6M4MA49</accession>
<dbReference type="AlphaFoldDB" id="A0A6M4MA49"/>
<reference evidence="1 2" key="2">
    <citation type="submission" date="2020-04" db="EMBL/GenBank/DDBJ databases">
        <title>Complete genome sequence of Alteromonas pelagimontana 5.12T.</title>
        <authorList>
            <person name="Sinha R.K."/>
            <person name="Krishnan K.P."/>
            <person name="Kurian J.P."/>
        </authorList>
    </citation>
    <scope>NUCLEOTIDE SEQUENCE [LARGE SCALE GENOMIC DNA]</scope>
    <source>
        <strain evidence="1 2">5.12</strain>
    </source>
</reference>
<dbReference type="RefSeq" id="WP_083638388.1">
    <property type="nucleotide sequence ID" value="NZ_CP052766.1"/>
</dbReference>
<protein>
    <submittedName>
        <fullName evidence="1">Ribose-phosphate pyrophosphokinase</fullName>
    </submittedName>
</protein>
<evidence type="ECO:0000313" key="2">
    <source>
        <dbReference type="Proteomes" id="UP000219285"/>
    </source>
</evidence>
<reference evidence="2" key="1">
    <citation type="submission" date="2014-12" db="EMBL/GenBank/DDBJ databases">
        <title>Complete genome sequence of a multi-drug resistant Klebsiella pneumoniae.</title>
        <authorList>
            <person name="Hua X."/>
            <person name="Chen Q."/>
            <person name="Li X."/>
            <person name="Feng Y."/>
            <person name="Ruan Z."/>
            <person name="Yu Y."/>
        </authorList>
    </citation>
    <scope>NUCLEOTIDE SEQUENCE [LARGE SCALE GENOMIC DNA]</scope>
    <source>
        <strain evidence="2">5.12</strain>
    </source>
</reference>
<organism evidence="1 2">
    <name type="scientific">Alteromonas pelagimontana</name>
    <dbReference type="NCBI Taxonomy" id="1858656"/>
    <lineage>
        <taxon>Bacteria</taxon>
        <taxon>Pseudomonadati</taxon>
        <taxon>Pseudomonadota</taxon>
        <taxon>Gammaproteobacteria</taxon>
        <taxon>Alteromonadales</taxon>
        <taxon>Alteromonadaceae</taxon>
        <taxon>Alteromonas/Salinimonas group</taxon>
        <taxon>Alteromonas</taxon>
    </lineage>
</organism>
<proteinExistence type="predicted"/>
<dbReference type="OrthoDB" id="6322428at2"/>
<name>A0A6M4MA49_9ALTE</name>
<keyword evidence="1" id="KW-0418">Kinase</keyword>
<dbReference type="EMBL" id="CP052766">
    <property type="protein sequence ID" value="QJR79698.1"/>
    <property type="molecule type" value="Genomic_DNA"/>
</dbReference>
<dbReference type="GO" id="GO:0016301">
    <property type="term" value="F:kinase activity"/>
    <property type="evidence" value="ECO:0007669"/>
    <property type="project" value="UniProtKB-KW"/>
</dbReference>
<evidence type="ECO:0000313" key="1">
    <source>
        <dbReference type="EMBL" id="QJR79698.1"/>
    </source>
</evidence>
<sequence length="132" mass="14651">MMTRMMLTAVLGGYCVTGCAQQERHQVSAEQSQQNTLVEVKKENTVKKTSSMKGTIVYKSMEGGFYAFISDSGEHFTLQGLTAEYRKNGLKVAVKGIPLKDVMTFTQFGTVFKVSEITVLDDSQVKPINQVR</sequence>
<dbReference type="Proteomes" id="UP000219285">
    <property type="component" value="Chromosome"/>
</dbReference>
<gene>
    <name evidence="1" type="ORF">CA267_002220</name>
</gene>
<keyword evidence="1" id="KW-0808">Transferase</keyword>